<feature type="domain" description="Carrier" evidence="11">
    <location>
        <begin position="942"/>
        <end position="1015"/>
    </location>
</feature>
<evidence type="ECO:0000256" key="7">
    <source>
        <dbReference type="ARBA" id="ARBA00022737"/>
    </source>
</evidence>
<feature type="domain" description="Carrier" evidence="11">
    <location>
        <begin position="5966"/>
        <end position="6041"/>
    </location>
</feature>
<organism evidence="14 15">
    <name type="scientific">Amycolatopsis cihanbeyliensis</name>
    <dbReference type="NCBI Taxonomy" id="1128664"/>
    <lineage>
        <taxon>Bacteria</taxon>
        <taxon>Bacillati</taxon>
        <taxon>Actinomycetota</taxon>
        <taxon>Actinomycetes</taxon>
        <taxon>Pseudonocardiales</taxon>
        <taxon>Pseudonocardiaceae</taxon>
        <taxon>Amycolatopsis</taxon>
    </lineage>
</organism>
<dbReference type="Pfam" id="PF08242">
    <property type="entry name" value="Methyltransf_12"/>
    <property type="match status" value="1"/>
</dbReference>
<feature type="active site" description="Proton acceptor; for dehydratase activity" evidence="9">
    <location>
        <position position="184"/>
    </location>
</feature>
<feature type="domain" description="Carrier" evidence="11">
    <location>
        <begin position="4746"/>
        <end position="4823"/>
    </location>
</feature>
<dbReference type="InterPro" id="IPR036736">
    <property type="entry name" value="ACP-like_sf"/>
</dbReference>
<dbReference type="GO" id="GO:0005737">
    <property type="term" value="C:cytoplasm"/>
    <property type="evidence" value="ECO:0007669"/>
    <property type="project" value="UniProtKB-SubCell"/>
</dbReference>
<keyword evidence="15" id="KW-1185">Reference proteome</keyword>
<dbReference type="InterPro" id="IPR016039">
    <property type="entry name" value="Thiolase-like"/>
</dbReference>
<feature type="domain" description="Ketosynthase family 3 (KS3)" evidence="12">
    <location>
        <begin position="3660"/>
        <end position="4097"/>
    </location>
</feature>
<dbReference type="SMART" id="SM00826">
    <property type="entry name" value="PKS_DH"/>
    <property type="match status" value="2"/>
</dbReference>
<dbReference type="InterPro" id="IPR006162">
    <property type="entry name" value="Ppantetheine_attach_site"/>
</dbReference>
<feature type="compositionally biased region" description="Pro residues" evidence="10">
    <location>
        <begin position="1039"/>
        <end position="1051"/>
    </location>
</feature>
<dbReference type="InterPro" id="IPR036291">
    <property type="entry name" value="NAD(P)-bd_dom_sf"/>
</dbReference>
<dbReference type="SUPFAM" id="SSF51735">
    <property type="entry name" value="NAD(P)-binding Rossmann-fold domains"/>
    <property type="match status" value="8"/>
</dbReference>
<feature type="domain" description="PKS/mFAS DH" evidence="13">
    <location>
        <begin position="1650"/>
        <end position="1914"/>
    </location>
</feature>
<dbReference type="InterPro" id="IPR049490">
    <property type="entry name" value="C883_1060-like_KR_N"/>
</dbReference>
<proteinExistence type="predicted"/>
<feature type="domain" description="Ketosynthase family 3 (KS3)" evidence="12">
    <location>
        <begin position="4862"/>
        <end position="5285"/>
    </location>
</feature>
<dbReference type="PANTHER" id="PTHR43775:SF37">
    <property type="entry name" value="SI:DKEY-61P9.11"/>
    <property type="match status" value="1"/>
</dbReference>
<dbReference type="SMART" id="SM00823">
    <property type="entry name" value="PKS_PP"/>
    <property type="match status" value="5"/>
</dbReference>
<dbReference type="CDD" id="cd08953">
    <property type="entry name" value="KR_2_SDR_x"/>
    <property type="match status" value="3"/>
</dbReference>
<dbReference type="Pfam" id="PF02801">
    <property type="entry name" value="Ketoacyl-synt_C"/>
    <property type="match status" value="5"/>
</dbReference>
<evidence type="ECO:0000256" key="9">
    <source>
        <dbReference type="PROSITE-ProRule" id="PRU01363"/>
    </source>
</evidence>
<dbReference type="Gene3D" id="3.10.129.110">
    <property type="entry name" value="Polyketide synthase dehydratase"/>
    <property type="match status" value="2"/>
</dbReference>
<keyword evidence="6 14" id="KW-0808">Transferase</keyword>
<dbReference type="GO" id="GO:0004315">
    <property type="term" value="F:3-oxoacyl-[acyl-carrier-protein] synthase activity"/>
    <property type="evidence" value="ECO:0007669"/>
    <property type="project" value="InterPro"/>
</dbReference>
<dbReference type="CDD" id="cd00833">
    <property type="entry name" value="PKS"/>
    <property type="match status" value="5"/>
</dbReference>
<feature type="domain" description="Ketosynthase family 3 (KS3)" evidence="12">
    <location>
        <begin position="2900"/>
        <end position="3313"/>
    </location>
</feature>
<feature type="region of interest" description="N-terminal hotdog fold" evidence="9">
    <location>
        <begin position="149"/>
        <end position="272"/>
    </location>
</feature>
<dbReference type="Pfam" id="PF21089">
    <property type="entry name" value="PKS_DH_N"/>
    <property type="match status" value="2"/>
</dbReference>
<dbReference type="InterPro" id="IPR049551">
    <property type="entry name" value="PKS_DH_C"/>
</dbReference>
<dbReference type="SMART" id="SM01294">
    <property type="entry name" value="PKS_PP_betabranch"/>
    <property type="match status" value="3"/>
</dbReference>
<dbReference type="InterPro" id="IPR014030">
    <property type="entry name" value="Ketoacyl_synth_N"/>
</dbReference>
<feature type="active site" description="Proton acceptor; for dehydratase activity" evidence="9">
    <location>
        <position position="1682"/>
    </location>
</feature>
<feature type="domain" description="Ketosynthase family 3 (KS3)" evidence="12">
    <location>
        <begin position="6065"/>
        <end position="6485"/>
    </location>
</feature>
<dbReference type="GO" id="GO:0006633">
    <property type="term" value="P:fatty acid biosynthetic process"/>
    <property type="evidence" value="ECO:0007669"/>
    <property type="project" value="InterPro"/>
</dbReference>
<dbReference type="SMART" id="SM00825">
    <property type="entry name" value="PKS_KS"/>
    <property type="match status" value="5"/>
</dbReference>
<feature type="compositionally biased region" description="Low complexity" evidence="10">
    <location>
        <begin position="4849"/>
        <end position="4859"/>
    </location>
</feature>
<dbReference type="InterPro" id="IPR049900">
    <property type="entry name" value="PKS_mFAS_DH"/>
</dbReference>
<dbReference type="PROSITE" id="PS52004">
    <property type="entry name" value="KS3_2"/>
    <property type="match status" value="5"/>
</dbReference>
<feature type="region of interest" description="Disordered" evidence="10">
    <location>
        <begin position="3478"/>
        <end position="3499"/>
    </location>
</feature>
<dbReference type="PROSITE" id="PS52019">
    <property type="entry name" value="PKS_MFAS_DH"/>
    <property type="match status" value="2"/>
</dbReference>
<feature type="domain" description="PKS/mFAS DH" evidence="13">
    <location>
        <begin position="149"/>
        <end position="438"/>
    </location>
</feature>
<feature type="region of interest" description="Disordered" evidence="10">
    <location>
        <begin position="74"/>
        <end position="99"/>
    </location>
</feature>
<evidence type="ECO:0000256" key="6">
    <source>
        <dbReference type="ARBA" id="ARBA00022679"/>
    </source>
</evidence>
<comment type="subcellular location">
    <subcellularLocation>
        <location evidence="1">Cytoplasm</location>
    </subcellularLocation>
</comment>
<dbReference type="GO" id="GO:0004312">
    <property type="term" value="F:fatty acid synthase activity"/>
    <property type="evidence" value="ECO:0007669"/>
    <property type="project" value="TreeGrafter"/>
</dbReference>
<dbReference type="InterPro" id="IPR020841">
    <property type="entry name" value="PKS_Beta-ketoAc_synthase_dom"/>
</dbReference>
<dbReference type="CDD" id="cd02440">
    <property type="entry name" value="AdoMet_MTases"/>
    <property type="match status" value="1"/>
</dbReference>
<feature type="domain" description="Ketosynthase family 3 (KS3)" evidence="12">
    <location>
        <begin position="1061"/>
        <end position="1478"/>
    </location>
</feature>
<dbReference type="SUPFAM" id="SSF53335">
    <property type="entry name" value="S-adenosyl-L-methionine-dependent methyltransferases"/>
    <property type="match status" value="1"/>
</dbReference>
<dbReference type="Gene3D" id="1.10.1240.100">
    <property type="match status" value="4"/>
</dbReference>
<evidence type="ECO:0000256" key="1">
    <source>
        <dbReference type="ARBA" id="ARBA00004496"/>
    </source>
</evidence>
<feature type="active site" description="Proton donor; for dehydratase activity" evidence="9">
    <location>
        <position position="1838"/>
    </location>
</feature>
<evidence type="ECO:0000256" key="3">
    <source>
        <dbReference type="ARBA" id="ARBA00022450"/>
    </source>
</evidence>
<dbReference type="SUPFAM" id="SSF47336">
    <property type="entry name" value="ACP-like"/>
    <property type="match status" value="5"/>
</dbReference>
<dbReference type="InterPro" id="IPR009081">
    <property type="entry name" value="PP-bd_ACP"/>
</dbReference>
<feature type="region of interest" description="Disordered" evidence="10">
    <location>
        <begin position="6511"/>
        <end position="6533"/>
    </location>
</feature>
<dbReference type="Proteomes" id="UP000320876">
    <property type="component" value="Unassembled WGS sequence"/>
</dbReference>
<feature type="region of interest" description="Disordered" evidence="10">
    <location>
        <begin position="4832"/>
        <end position="4860"/>
    </location>
</feature>
<evidence type="ECO:0000313" key="14">
    <source>
        <dbReference type="EMBL" id="TQJ03210.1"/>
    </source>
</evidence>
<evidence type="ECO:0000256" key="8">
    <source>
        <dbReference type="ARBA" id="ARBA00023268"/>
    </source>
</evidence>
<feature type="compositionally biased region" description="Low complexity" evidence="10">
    <location>
        <begin position="2887"/>
        <end position="2897"/>
    </location>
</feature>
<feature type="compositionally biased region" description="Low complexity" evidence="10">
    <location>
        <begin position="6042"/>
        <end position="6062"/>
    </location>
</feature>
<feature type="region of interest" description="Disordered" evidence="10">
    <location>
        <begin position="5948"/>
        <end position="5968"/>
    </location>
</feature>
<dbReference type="OrthoDB" id="3651481at2"/>
<feature type="region of interest" description="Disordered" evidence="10">
    <location>
        <begin position="4720"/>
        <end position="4744"/>
    </location>
</feature>
<evidence type="ECO:0000259" key="13">
    <source>
        <dbReference type="PROSITE" id="PS52019"/>
    </source>
</evidence>
<evidence type="ECO:0000256" key="4">
    <source>
        <dbReference type="ARBA" id="ARBA00022490"/>
    </source>
</evidence>
<dbReference type="InterPro" id="IPR032821">
    <property type="entry name" value="PKS_assoc"/>
</dbReference>
<feature type="region of interest" description="C-terminal hotdog fold" evidence="9">
    <location>
        <begin position="1777"/>
        <end position="1914"/>
    </location>
</feature>
<gene>
    <name evidence="14" type="ORF">FB471_2962</name>
</gene>
<dbReference type="Gene3D" id="3.40.50.720">
    <property type="entry name" value="NAD(P)-binding Rossmann-like Domain"/>
    <property type="match status" value="4"/>
</dbReference>
<dbReference type="Pfam" id="PF22336">
    <property type="entry name" value="RhiE-like_linker"/>
    <property type="match status" value="5"/>
</dbReference>
<evidence type="ECO:0000256" key="5">
    <source>
        <dbReference type="ARBA" id="ARBA00022553"/>
    </source>
</evidence>
<dbReference type="EMBL" id="VFML01000001">
    <property type="protein sequence ID" value="TQJ03210.1"/>
    <property type="molecule type" value="Genomic_DNA"/>
</dbReference>
<evidence type="ECO:0000313" key="15">
    <source>
        <dbReference type="Proteomes" id="UP000320876"/>
    </source>
</evidence>
<dbReference type="Gene3D" id="3.40.50.150">
    <property type="entry name" value="Vaccinia Virus protein VP39"/>
    <property type="match status" value="1"/>
</dbReference>
<dbReference type="InterPro" id="IPR054514">
    <property type="entry name" value="RhiE-like_linker"/>
</dbReference>
<keyword evidence="8" id="KW-0511">Multifunctional enzyme</keyword>
<dbReference type="SUPFAM" id="SSF53901">
    <property type="entry name" value="Thiolase-like"/>
    <property type="match status" value="5"/>
</dbReference>
<feature type="region of interest" description="Disordered" evidence="10">
    <location>
        <begin position="1563"/>
        <end position="1595"/>
    </location>
</feature>
<dbReference type="Gene3D" id="1.10.1200.10">
    <property type="entry name" value="ACP-like"/>
    <property type="match status" value="5"/>
</dbReference>
<evidence type="ECO:0000256" key="10">
    <source>
        <dbReference type="SAM" id="MobiDB-lite"/>
    </source>
</evidence>
<comment type="pathway">
    <text evidence="2">Antibiotic biosynthesis.</text>
</comment>
<dbReference type="InterPro" id="IPR050091">
    <property type="entry name" value="PKS_NRPS_Biosynth_Enz"/>
</dbReference>
<evidence type="ECO:0000259" key="12">
    <source>
        <dbReference type="PROSITE" id="PS52004"/>
    </source>
</evidence>
<dbReference type="Pfam" id="PF16197">
    <property type="entry name" value="KAsynt_C_assoc"/>
    <property type="match status" value="1"/>
</dbReference>
<dbReference type="InterPro" id="IPR042104">
    <property type="entry name" value="PKS_dehydratase_sf"/>
</dbReference>
<dbReference type="InterPro" id="IPR020806">
    <property type="entry name" value="PKS_PP-bd"/>
</dbReference>
<dbReference type="PANTHER" id="PTHR43775">
    <property type="entry name" value="FATTY ACID SYNTHASE"/>
    <property type="match status" value="1"/>
</dbReference>
<feature type="region of interest" description="Disordered" evidence="10">
    <location>
        <begin position="6041"/>
        <end position="6064"/>
    </location>
</feature>
<evidence type="ECO:0000256" key="2">
    <source>
        <dbReference type="ARBA" id="ARBA00004792"/>
    </source>
</evidence>
<keyword evidence="5" id="KW-0597">Phosphoprotein</keyword>
<dbReference type="InterPro" id="IPR014031">
    <property type="entry name" value="Ketoacyl_synth_C"/>
</dbReference>
<dbReference type="FunFam" id="3.40.47.10:FF:000019">
    <property type="entry name" value="Polyketide synthase type I"/>
    <property type="match status" value="3"/>
</dbReference>
<dbReference type="RefSeq" id="WP_141998760.1">
    <property type="nucleotide sequence ID" value="NZ_VFML01000001.1"/>
</dbReference>
<accession>A0A542DJF8</accession>
<dbReference type="Gene3D" id="3.40.47.10">
    <property type="match status" value="5"/>
</dbReference>
<dbReference type="InterPro" id="IPR013217">
    <property type="entry name" value="Methyltransf_12"/>
</dbReference>
<dbReference type="GO" id="GO:0031177">
    <property type="term" value="F:phosphopantetheine binding"/>
    <property type="evidence" value="ECO:0007669"/>
    <property type="project" value="InterPro"/>
</dbReference>
<dbReference type="InterPro" id="IPR049552">
    <property type="entry name" value="PKS_DH_N"/>
</dbReference>
<dbReference type="InterPro" id="IPR057326">
    <property type="entry name" value="KR_dom"/>
</dbReference>
<feature type="domain" description="Carrier" evidence="11">
    <location>
        <begin position="2776"/>
        <end position="2849"/>
    </location>
</feature>
<dbReference type="SMART" id="SM00822">
    <property type="entry name" value="PKS_KR"/>
    <property type="match status" value="4"/>
</dbReference>
<feature type="region of interest" description="Disordered" evidence="10">
    <location>
        <begin position="916"/>
        <end position="937"/>
    </location>
</feature>
<feature type="region of interest" description="Disordered" evidence="10">
    <location>
        <begin position="2864"/>
        <end position="2898"/>
    </location>
</feature>
<keyword evidence="7" id="KW-0677">Repeat</keyword>
<dbReference type="InterPro" id="IPR029063">
    <property type="entry name" value="SAM-dependent_MTases_sf"/>
</dbReference>
<name>A0A542DJF8_AMYCI</name>
<feature type="compositionally biased region" description="Basic and acidic residues" evidence="10">
    <location>
        <begin position="4721"/>
        <end position="4733"/>
    </location>
</feature>
<dbReference type="PROSITE" id="PS50075">
    <property type="entry name" value="CARRIER"/>
    <property type="match status" value="5"/>
</dbReference>
<reference evidence="14 15" key="1">
    <citation type="submission" date="2019-06" db="EMBL/GenBank/DDBJ databases">
        <title>Sequencing the genomes of 1000 actinobacteria strains.</title>
        <authorList>
            <person name="Klenk H.-P."/>
        </authorList>
    </citation>
    <scope>NUCLEOTIDE SEQUENCE [LARGE SCALE GENOMIC DNA]</scope>
    <source>
        <strain evidence="14 15">DSM 45679</strain>
    </source>
</reference>
<keyword evidence="4" id="KW-0963">Cytoplasm</keyword>
<comment type="caution">
    <text evidence="14">The sequence shown here is derived from an EMBL/GenBank/DDBJ whole genome shotgun (WGS) entry which is preliminary data.</text>
</comment>
<dbReference type="Pfam" id="PF21394">
    <property type="entry name" value="Beta-ketacyl_N"/>
    <property type="match status" value="1"/>
</dbReference>
<protein>
    <submittedName>
        <fullName evidence="14">Acyl transferase domain-containing protein</fullName>
    </submittedName>
</protein>
<keyword evidence="3" id="KW-0596">Phosphopantetheine</keyword>
<feature type="region of interest" description="Disordered" evidence="10">
    <location>
        <begin position="1023"/>
        <end position="1061"/>
    </location>
</feature>
<dbReference type="Pfam" id="PF08659">
    <property type="entry name" value="KR"/>
    <property type="match status" value="4"/>
</dbReference>
<dbReference type="Pfam" id="PF14765">
    <property type="entry name" value="PS-DH"/>
    <property type="match status" value="2"/>
</dbReference>
<sequence>MTDAGPQVVVLSAAGPAPLDRYVERVLEWLAEHPEADLRRVAYTLQVGREALRERLAVVARSVAELRQRLAEGAVPRGTAGTDAENIENAEGAEITDPAEREPEELARLWVRGARVDWRALHPAPRPARLSLPTAPFDTKRFWVSEPARPVAPVAHPLAAQGVQSGRREYAVTLTGQEFFLRDHAIGELKVLPAVVALELATATATRAGYGTVRGIGNVLWSRPVIVAADPVDVRLRLASTPDGMSYELRSGTGPDGELCSAGTLLFGEPDEADLAEVVDIAAIRQRCQQALTDRECYELFDRLGGGYGPSFQPIGSVLRGDREVLARLEVPASVELPAETFTLHPSLLDGMLQAALWTAADPAGDGMRRLPFALTALEIVRPLPRRAWVHAVPSEVDTGARAGKAHGHELTLLDDDGRVLLRMRGLMTRAVHGEHALNPGSGAANPRTVAFGQVWHPAPLPERAEGTRDTVVLLGTDPRLAAELDPAELYTVRPAATASGSGRDRRLRPDAEEDWRELFAELHAAGRDPITLVWDGTSTTGTGPLEAAVRRLATVFRGWSGAAEGATRRPVRLLWLSPRRETLDDALEAALDGMAKAIANEQPDFRVSVVGVPDTASGELSALLAAELAAPEHEFAVSHDTGGRRVPRWEPVESFDRDGLGPALRDGGTYLVTGGLGGIGQLLVAHLATKGRARFVLSGRSSNVDVQPRLHALRRQGIDVEYLPAALGERGAAEDLVRRVRESHGALHGVLHLAGVTRDGFLLTKADSELAEVLAPKVRGTVELDRATADEPLDFFILFSSMSGAAGSPGQADYAYANRFLDHFAAWREARRLEGRRSGHTLSLLWSLWAEGGIRMDMDDAAQARMVRRAGLRALPTSAGLAAFDAAVSSGRDHVLIAQGEQGKVAELLANTAAGPRAPEPAAETAPGPAPRPIRSADPARAAEEYLRPVLAEVFGMTVEEIEPEVAFESYGIDSILIMDMTRQLEEHFGPLPKTLFFEYQDLRSLAGYFAERYPDTVTAAEAETRPVPEPESEPAPQAGPDPEPAPPARTEPAAGAGDTEPIAIIGVSVRFAESDTLDEFWANLSAGRDLITEIPPERWDWRDYEDATPADQSAAYSRWGSFLDGVETFDPLFFGISPREAEIIDPQERLFLQTTWHAMEDAGYTRQALQQLRAGVYVGAMYTLYQLYEGQDGRIAASSYAAISNRVSYTLGLSGPSVAVDTMCSSALSAIHLAIKDLRSGDAELAIAGGVNLHVHPYKYRFLGQGQFTSSDGRCRSFGEGGDGYVPGEGVGAVLLKPLSAALRDGDHVHATILGSSINHGGKTNGFTVPNPVAQGDLIGQAAESAGVDLGSLSYVEAHGTGTSLGDPVEIRGLTRAFAGTGLPEGGLPIGSVKSNLGHLESAAGMAALAKVLVQLEHRTLVPSLHAETPNPNIDWTGSPFAVQRESAPWRAEGSLRAGISSFGAGGANAHLIVEEYRAEPRGRAAAAAERVFPFSAKTAERLRVLAGTFAEALDGAEADPADVAHTLRAGREPLPERLAVVADSLPALVARLREFARTGEPGEHGWTGTVSGRARRGGERPAPGTSPAELARAWTEGSTVDWPEERAARRIPLPGYPFERMRCWITDEATLWRPAPAPQPGGAVRTHPLLGAIDPAGSVAGGLAFAPELDPAHPVLADHRIGGSTLLPGVAVLELARAAAVAAGMGERLVLRDVRWLRPLTGTEPAVRLRLHQEEDRGLRFSLLGTDTTFAEGRIEALAETADERIDLGRPAGEYPHRQEGQRLYADLAAAGSEYGPALRGLEWVAFGEGGALALLRTPEIPELAGCVLAPALLDGALHTFGVLRDRESAAMVPFAVAAVEVRHTPGAVGYARVRPSGADRYQIDLADEGGRICVRLRDVALRPAGGAGTPAPAPVEPVERSERAELDGLLFAPRWRPVPTPDPAGERQGPVWIVAAEPEGELARAVAAEIGGGPLIVSPEQAGSLEGVPGSVFFLGTPAPARRADDPDALETGQRRGVLALFGLVKNLLAAGASARPVRLTVVTEDACAVTGEPVRDPFAASLHGLTLSLAQEYPRWRVGLLDLTAGTEPGRAARLVTGGGDTGGPLALRGGTLYRRDLVPAAAAEDGARARVRSGGSYLILGGAGGIGLELTAWLVGTFGASVVLVGRGELGEDRRQRLREIDPEGRFVRYERADAGDPAALREVVRRITERGPLHGVVHSTIVLHDQSLARMDEATFRSALEAKTRVSVALHAATGSLPLDFVLFFSSAVALSGSAGQSNYAAGSTFEDAFAHFLDEHSTATVRVVNWGYWGTVGVVARDHYRERLARQGIYSLDPAEGMAAIERVLAGGQRQLVVTKASRQVLESAGVDFTAAGEAAEPPVFAELAEPAGLPPVPRLLTEADGSRLERIMLDWLWRMLTEQGVFTAAGQRWTTGALAERLGVLPKYRRLLAELLRMLTLRGYLAETGGDEREAVAGQVTGDPEAELVELCANTPALNRFDRLLRPCLHKLFEVMSGRVRATEVMFPGGSTELVEGAYQGSPVVDRANHLVSSAVRSRVERDTGSGQVSIVEIGAGTGGTTAGVLPEIAGFAPDLRYVYTDISGAFLQHGRAQFAERHPYLEFRTLDIGSDPEPQGFPAGGFDVVIAANVLHATGDLLATLGNVGSLLREGGWLVLNEATANVLTATLTFGLLDGWWLNTDEHLRLPGSPLLSGDGWRQALRRAGFGRVLPVPADEDGTQHLVVAEWGTPASAARTAPATPPVEAESLREAVFGYVRGAFREVLQVPEDRLSAGETYENFGVDSLTSARVIDLLSAEVGSLPATLLFEYPTIGELVDFLLEQHADALRAALLPDRQRAPEAPEPVAAATAPPAEPARRPEPAVAEAPPGTTAERDGIAVVGMAGRYPMAADVEQFWANLRAGKECVTEVPADRWDRHSMPEVDGTPVSGWGGFLDGIDEFDPRFFQMSLREAEFTDPQERLLLQTAWHTLEDAGYPRARLRPHAVGVYVGVMYGHYQLFETEDGLAGGMGYASIANRLSYFFDFTGPSLAVDTMCSSSLSAIHLACEALRHGQVDYALAGGVNLTPHPRKYVQLATGGFTSTDGRCRSFGAGGDGMVPGEGVGALLLKPLALAERDGDRILGVIRGGALNHGGKTGGFAVPNPNAQGELIRTALRDAGTDPASISYLEAHGTGTALGDPTEMAGLVRAFGDRRADARPIALGSVKSNLGHLESAAGVAAVTKVLLQLRHRELVPSLHAETLNPKIDWDSVPLRVQRERAPWSAPGPLRAGVSAFGAGGANAHLVLEEYPREAGAAPAGAARRVFVLSARDRDRLRELVTAVDGVLAGAGTGEAPAVDVAELAARAGVPGAGPEESLADLGLDLTAILRLLRDLGAERVRPGQVHEGMTLRALAELLGGTAPTESTVDLERLAYTLQAGREAMGERLAVVAGTAAELRAGLRRFLDGRSAPEVHTGSVRAESWPSSRQAHPGDGDPHRLAAEWVSGTEFDWDALYPARPRPMSLPGYPFARTRCWIDARAEVATAGRPAPAPGADVPADLAERVLGVLSAVTGYPPGELDPEATFHEHGLDSLSLVKFADRLGTELGTTLSPDELLAAPTVTALTERLCREHGGALAAAAPRPAPEPKREPEPADDPVVIVGMAGMLPGSPDLATFWEHCERGDDLISQVPPQRWDWREAYGDPAEHAGRTRITRAGFMPGIDRFDPLFFGISPREARWMDPRQRLLLQAVWSAIEDSGFDPHDLAGTRTGLFFGTGASEYAELIERSGVTVDAYASTGLTPSMLANRISYQLDLRGPSEPVDTACSSSLVALHRAVEAIEVGHCDTVITGGVSALLSPVSFAALERAGMLSPEGVGRAFGAGANGYVRGEGVGAVVLKRLSAALADGNPVHAVVRGTAVNHGGRANSLTAPNPNAQAEVIVRAYAKAGVDPATVGFVETHGTGTVIGDPAEITGLRQAFGELLAGRDGGVPDGPWCALGAVKNLVGHLEPAAGVAALLRALLAMRHGRIPELSNVDELNEYLRLDGSPFYVPRQGLDWARPRDERGRELPRRAGISSFGYGGVNAHVLLEEYRSGPDTGNTAEPVVFTLSARDEERLAEYARAFLATEREWAGDLTATAYTLQRGRADLPARLAFVAETGEQAVRMLRGYLAGDTAGDAAGVHTGLVARGAEPPELGSADYRDPDRLAAAWVAGARVDWPVPHAGRRRSLPTYPFAPERHWFATAATEPATEPAAEQQAVTWFAAEWEPAEPVRARGPLAEPVLVFTAGDYPLAEISGHPVPVHPGTGFRELPGDAFEIDPGEHEDYARLLTVLRQRGIRVDRVAHLWSLDAAGPDLPAHGPESGFLLLKALLSTGTPMPRVLHVGVPDSSPFAEAWGGFTGSLRAIAPETTCSVLRAGEGTGARELAAALTAEPDATMTRHRDGQRSVRRLREFTPAESPGSGARLRDGGVYLISGGMGGLGLLLARALAPRGAKLALLGRSPLDEARRAELDRLRALGAQAEYWAADAADPAAAIGVVQEVLARWGTLHGVFHLAGTVSREPLPGKELDELRRQLRPRVAGPHALDEATRDLPLELFVLYSSIAGQLGDYGLVDYGVGARYLDGFAEWRERLRGEGRRGGHTVAIDWPMWREGGMHVDADDERRYLDSTGFRYLDADAGLRVLELALRTGRTQVMVLPGEPDRMRALVAAAEEVGRQRPRPERAPRAAAPEPAPAGGDLEAVAARELRRVLAGILDLAESTLDAEAGFGEYGLDSFGLKTLSVELGERYGIDVPTTALFGANTIGKLAAHLAGEYATELNRVHTPAAPRSGEPGPEPAPAARPARSEPAAEAETEPIAVIGMSGRFPGSPDLDAFWHNLAAERDLITETPPGRWDWRELAERFEGTARWGGFLDEIDRFDPLFFKISPLEAEVMDPQHRLFLQHAWHALEDAGQRADLLAGRAVSVFVGTQFADYETMVLAGGRPNAYAGTGLARTMLANRLSYLLDLRGPSESIDTACSSSLVAVHRAVRSLRAGETELGIVGGVSLILSPQTVVAGNQLGVLSPDGRCKTLDAGADGYVKGEGVAAMVLKPLSRALADGDPVHGVIRGSAVNHGGHASSLTAPNPEAQADLLRAAYADAGVPIDSVSYVELHGTGTELGDPVEIDAIQRAHGGSAAGEPACGLGSVKSNIGHLEPAAGIAGMLKVLLAMRHGRLPATLHLRELNPHIRIEGSRFTPVRHTTDWQPTGPGGAAVPRRAGVSSFGFGGVNAHVVLEEAARPEPERTPDGPQLFVLSARDAEALRRYAGAVLEFLDTGAGADCPLTELAYTAQTGRVPMAHRLAVVAEDHQRLREGLRAFLDGDRAGRAHWVAGTPSAEAGQDWLAEPEGRDYLARLVRDRDLPRLARLWTGGADLDFTALHPVRPGRVALPTYPFARDRHWLSTPAEPERAERAERPADERLLVKRWQPAPRPAPAELPAGPVLVLAGPGTEELTAGLAGHALVVTLTEAEDADPEAGARIAAEVLDRLGEPACVLDCVDLAEPTGRVPECWARVRLAQELLGRFRTSGLRYLHLTAGLTTFRAPRPSLRGAVFAGLVRMLPAEYRAVRARTVDLDPDALTPEGLRELVAAELAAEDEHTEVCVRSGVRYLPELAAAPEAAGPAADPGWCADLAGRPVLITGGTGALGRLLAGELAGHGADRLVLLGHSPLPERAEWERLHADPGTDPELARRLGDLLALEHRGVRLRVACGRLDDPAWLRDTLAGVRAELGPIAGVVHCAGTGRMDDPAFLGKRVEQMRAVLEPKVGGLAELSAACAEDPLRFFLLYSSVSALAPALAAGMSDYAMANGFLDRFAEYQAALGHPAYRSVQWPSWRADGMPEVHTPVYRELGLRTLEPAAGLNLLHRAMAVSGQPVLAPCPVAGDGFDPARLLVRSAPAPVAGTAPEPAGGGDADPASGGEELLPRLTGLFAAQLRLDSPDPDVNFADLGVDSIMIAQLMAAAEREFGITVEPSAFLENPTLRRLAAQLDGKVPARPAEPAAEPAPATTRPAEPGTRDPVAVVGIACHFPGAPDRHAFWANLMAGRDSITEAPASRWDTGRYYSGTHAPGRTVSKWGGFLDGIEEFDPDYFRLDAAEAVYLDPLVRQFLEVTAECLAEAGYRPEEVSGRRVGVFAGARTANFGERYAGPGKGDISGLAQNFIAAQVAHFLDVRGPNLVVDSACSSALVSVHLATQSLRLGESDLALAGGVEILLDELPFVGMSESRALSPTGRCRTFAEDADGIVLGEGAGALLLKRLSDALRDGDHVHAVLEGGAVNNDGRTMGITTPNPDAQREAIHAALRDAGVTSAERIGYVEAHGTGTRIGDPMELKALTEVFRASTDQVGFCGVGSVKTNIGHLLSAAGIAGLIKTVLAVEHGQLPPTLHCETTNQRFRFADSPLFPVRAARQWSGRDGVRRAGVSSFGFGGTNAHLVVRQADPSLVGEYVPRRAPLRPIRFQRTRLWPQPPRPARPAHDSAAPEGNGATPFFELRF</sequence>
<dbReference type="PROSITE" id="PS00606">
    <property type="entry name" value="KS3_1"/>
    <property type="match status" value="3"/>
</dbReference>
<dbReference type="InterPro" id="IPR018201">
    <property type="entry name" value="Ketoacyl_synth_AS"/>
</dbReference>
<dbReference type="Gene3D" id="3.30.70.3290">
    <property type="match status" value="2"/>
</dbReference>
<feature type="active site" description="Proton donor; for dehydratase activity" evidence="9">
    <location>
        <position position="350"/>
    </location>
</feature>
<dbReference type="PROSITE" id="PS00012">
    <property type="entry name" value="PHOSPHOPANTETHEINE"/>
    <property type="match status" value="1"/>
</dbReference>
<feature type="region of interest" description="N-terminal hotdog fold" evidence="9">
    <location>
        <begin position="1650"/>
        <end position="1766"/>
    </location>
</feature>
<feature type="region of interest" description="C-terminal hotdog fold" evidence="9">
    <location>
        <begin position="289"/>
        <end position="438"/>
    </location>
</feature>
<evidence type="ECO:0000259" key="11">
    <source>
        <dbReference type="PROSITE" id="PS50075"/>
    </source>
</evidence>
<dbReference type="Pfam" id="PF00109">
    <property type="entry name" value="ketoacyl-synt"/>
    <property type="match status" value="5"/>
</dbReference>
<dbReference type="Pfam" id="PF00550">
    <property type="entry name" value="PP-binding"/>
    <property type="match status" value="5"/>
</dbReference>
<feature type="domain" description="Carrier" evidence="11">
    <location>
        <begin position="3556"/>
        <end position="3637"/>
    </location>
</feature>
<dbReference type="InterPro" id="IPR020807">
    <property type="entry name" value="PKS_DH"/>
</dbReference>
<feature type="compositionally biased region" description="Low complexity" evidence="10">
    <location>
        <begin position="916"/>
        <end position="928"/>
    </location>
</feature>
<dbReference type="InterPro" id="IPR013968">
    <property type="entry name" value="PKS_KR"/>
</dbReference>